<evidence type="ECO:0000256" key="2">
    <source>
        <dbReference type="ARBA" id="ARBA00022555"/>
    </source>
</evidence>
<evidence type="ECO:0000256" key="3">
    <source>
        <dbReference type="ARBA" id="ARBA00022630"/>
    </source>
</evidence>
<dbReference type="PANTHER" id="PTHR42907">
    <property type="entry name" value="FMN-LINKED OXIDOREDUCTASES SUPERFAMILY PROTEIN"/>
    <property type="match status" value="1"/>
</dbReference>
<feature type="site" description="Interacts with tRNA" evidence="9">
    <location>
        <position position="191"/>
    </location>
</feature>
<dbReference type="NCBIfam" id="NF008774">
    <property type="entry name" value="PRK11815.1"/>
    <property type="match status" value="1"/>
</dbReference>
<feature type="binding site" evidence="9 12">
    <location>
        <position position="144"/>
    </location>
    <ligand>
        <name>FMN</name>
        <dbReference type="ChEBI" id="CHEBI:58210"/>
    </ligand>
</feature>
<dbReference type="GO" id="GO:0102266">
    <property type="term" value="F:tRNA-dihydrouridine20a synthase activity"/>
    <property type="evidence" value="ECO:0007669"/>
    <property type="project" value="RHEA"/>
</dbReference>
<dbReference type="PROSITE" id="PS01136">
    <property type="entry name" value="UPF0034"/>
    <property type="match status" value="1"/>
</dbReference>
<feature type="site" description="Interacts with tRNA" evidence="9">
    <location>
        <position position="102"/>
    </location>
</feature>
<dbReference type="GO" id="GO:0000049">
    <property type="term" value="F:tRNA binding"/>
    <property type="evidence" value="ECO:0007669"/>
    <property type="project" value="UniProtKB-UniRule"/>
</dbReference>
<evidence type="ECO:0000256" key="5">
    <source>
        <dbReference type="ARBA" id="ARBA00022694"/>
    </source>
</evidence>
<feature type="active site" description="Proton donor" evidence="9 11">
    <location>
        <position position="105"/>
    </location>
</feature>
<evidence type="ECO:0000256" key="8">
    <source>
        <dbReference type="ARBA" id="ARBA00023002"/>
    </source>
</evidence>
<dbReference type="GO" id="GO:0010181">
    <property type="term" value="F:FMN binding"/>
    <property type="evidence" value="ECO:0007669"/>
    <property type="project" value="UniProtKB-UniRule"/>
</dbReference>
<comment type="catalytic activity">
    <reaction evidence="9">
        <text>5,6-dihydrouridine(20a) in tRNA + NAD(+) = uridine(20a) in tRNA + NADH + H(+)</text>
        <dbReference type="Rhea" id="RHEA:53348"/>
        <dbReference type="Rhea" id="RHEA-COMP:13535"/>
        <dbReference type="Rhea" id="RHEA-COMP:13536"/>
        <dbReference type="ChEBI" id="CHEBI:15378"/>
        <dbReference type="ChEBI" id="CHEBI:57540"/>
        <dbReference type="ChEBI" id="CHEBI:57945"/>
        <dbReference type="ChEBI" id="CHEBI:65315"/>
        <dbReference type="ChEBI" id="CHEBI:74443"/>
    </reaction>
</comment>
<gene>
    <name evidence="9" type="primary">dusA</name>
    <name evidence="14" type="ORF">SAMN05660443_0333</name>
</gene>
<comment type="similarity">
    <text evidence="9">Belongs to the Dus family. DusA subfamily.</text>
</comment>
<comment type="cofactor">
    <cofactor evidence="1 9 10 12">
        <name>FMN</name>
        <dbReference type="ChEBI" id="CHEBI:58210"/>
    </cofactor>
</comment>
<dbReference type="PIRSF" id="PIRSF006621">
    <property type="entry name" value="Dus"/>
    <property type="match status" value="1"/>
</dbReference>
<evidence type="ECO:0000259" key="13">
    <source>
        <dbReference type="Pfam" id="PF01207"/>
    </source>
</evidence>
<feature type="site" description="Interacts with tRNA; defines subfamily-specific binding signature" evidence="9">
    <location>
        <position position="188"/>
    </location>
</feature>
<dbReference type="EMBL" id="FOLH01000001">
    <property type="protein sequence ID" value="SFB81978.1"/>
    <property type="molecule type" value="Genomic_DNA"/>
</dbReference>
<comment type="catalytic activity">
    <reaction evidence="9">
        <text>5,6-dihydrouridine(20) in tRNA + NADP(+) = uridine(20) in tRNA + NADPH + H(+)</text>
        <dbReference type="Rhea" id="RHEA:53336"/>
        <dbReference type="Rhea" id="RHEA-COMP:13533"/>
        <dbReference type="Rhea" id="RHEA-COMP:13534"/>
        <dbReference type="ChEBI" id="CHEBI:15378"/>
        <dbReference type="ChEBI" id="CHEBI:57783"/>
        <dbReference type="ChEBI" id="CHEBI:58349"/>
        <dbReference type="ChEBI" id="CHEBI:65315"/>
        <dbReference type="ChEBI" id="CHEBI:74443"/>
        <dbReference type="EC" id="1.3.1.91"/>
    </reaction>
</comment>
<dbReference type="Gene3D" id="3.20.20.70">
    <property type="entry name" value="Aldolase class I"/>
    <property type="match status" value="1"/>
</dbReference>
<keyword evidence="5 9" id="KW-0819">tRNA processing</keyword>
<dbReference type="HAMAP" id="MF_02041">
    <property type="entry name" value="DusA_subfam"/>
    <property type="match status" value="1"/>
</dbReference>
<dbReference type="RefSeq" id="WP_091958200.1">
    <property type="nucleotide sequence ID" value="NZ_FOLH01000001.1"/>
</dbReference>
<dbReference type="OrthoDB" id="9783413at2"/>
<dbReference type="PANTHER" id="PTHR42907:SF1">
    <property type="entry name" value="FMN-LINKED OXIDOREDUCTASES SUPERFAMILY PROTEIN"/>
    <property type="match status" value="1"/>
</dbReference>
<comment type="similarity">
    <text evidence="10">Belongs to the dus family.</text>
</comment>
<evidence type="ECO:0000256" key="4">
    <source>
        <dbReference type="ARBA" id="ARBA00022643"/>
    </source>
</evidence>
<evidence type="ECO:0000256" key="7">
    <source>
        <dbReference type="ARBA" id="ARBA00022884"/>
    </source>
</evidence>
<dbReference type="GO" id="GO:0050660">
    <property type="term" value="F:flavin adenine dinucleotide binding"/>
    <property type="evidence" value="ECO:0007669"/>
    <property type="project" value="InterPro"/>
</dbReference>
<keyword evidence="2 9" id="KW-0820">tRNA-binding</keyword>
<protein>
    <recommendedName>
        <fullName evidence="9">tRNA-dihydrouridine(20/20a) synthase</fullName>
        <ecNumber evidence="9">1.3.1.91</ecNumber>
    </recommendedName>
    <alternativeName>
        <fullName evidence="9">U20-specific dihydrouridine synthase</fullName>
        <shortName evidence="9">U20-specific Dus</shortName>
    </alternativeName>
    <alternativeName>
        <fullName evidence="9">tRNA-dihydrouridine synthase A</fullName>
    </alternativeName>
</protein>
<dbReference type="AlphaFoldDB" id="A0A1I1E9H9"/>
<dbReference type="SUPFAM" id="SSF51395">
    <property type="entry name" value="FMN-linked oxidoreductases"/>
    <property type="match status" value="1"/>
</dbReference>
<keyword evidence="4 9" id="KW-0288">FMN</keyword>
<dbReference type="InterPro" id="IPR018517">
    <property type="entry name" value="tRNA_hU_synthase_CS"/>
</dbReference>
<feature type="binding site" evidence="9 12">
    <location>
        <begin position="216"/>
        <end position="218"/>
    </location>
    <ligand>
        <name>FMN</name>
        <dbReference type="ChEBI" id="CHEBI:58210"/>
    </ligand>
</feature>
<feature type="site" description="Interacts with tRNA; defines subfamily-specific binding signature" evidence="9">
    <location>
        <position position="305"/>
    </location>
</feature>
<evidence type="ECO:0000313" key="15">
    <source>
        <dbReference type="Proteomes" id="UP000199058"/>
    </source>
</evidence>
<keyword evidence="3 9" id="KW-0285">Flavoprotein</keyword>
<keyword evidence="12" id="KW-0547">Nucleotide-binding</keyword>
<name>A0A1I1E9H9_9GAMM</name>
<accession>A0A1I1E9H9</accession>
<dbReference type="InterPro" id="IPR001269">
    <property type="entry name" value="DUS_fam"/>
</dbReference>
<dbReference type="InterPro" id="IPR013785">
    <property type="entry name" value="Aldolase_TIM"/>
</dbReference>
<dbReference type="InterPro" id="IPR004653">
    <property type="entry name" value="DusA"/>
</dbReference>
<feature type="site" description="Interacts with tRNA; defines subfamily-specific binding signature" evidence="9">
    <location>
        <position position="308"/>
    </location>
</feature>
<evidence type="ECO:0000256" key="12">
    <source>
        <dbReference type="PIRSR" id="PIRSR006621-2"/>
    </source>
</evidence>
<comment type="function">
    <text evidence="9">Catalyzes the synthesis of 5,6-dihydrouridine (D), a modified base found in the D-loop of most tRNAs, via the reduction of the C5-C6 double bond in target uridines. Specifically modifies U20 and U20a in tRNAs.</text>
</comment>
<keyword evidence="15" id="KW-1185">Reference proteome</keyword>
<reference evidence="14 15" key="1">
    <citation type="submission" date="2016-10" db="EMBL/GenBank/DDBJ databases">
        <authorList>
            <person name="de Groot N.N."/>
        </authorList>
    </citation>
    <scope>NUCLEOTIDE SEQUENCE [LARGE SCALE GENOMIC DNA]</scope>
    <source>
        <strain evidence="14 15">DSM 18438</strain>
    </source>
</reference>
<feature type="binding site" evidence="9 12">
    <location>
        <begin position="238"/>
        <end position="239"/>
    </location>
    <ligand>
        <name>FMN</name>
        <dbReference type="ChEBI" id="CHEBI:58210"/>
    </ligand>
</feature>
<comment type="catalytic activity">
    <reaction evidence="9">
        <text>5,6-dihydrouridine(20) in tRNA + NAD(+) = uridine(20) in tRNA + NADH + H(+)</text>
        <dbReference type="Rhea" id="RHEA:53340"/>
        <dbReference type="Rhea" id="RHEA-COMP:13533"/>
        <dbReference type="Rhea" id="RHEA-COMP:13534"/>
        <dbReference type="ChEBI" id="CHEBI:15378"/>
        <dbReference type="ChEBI" id="CHEBI:57540"/>
        <dbReference type="ChEBI" id="CHEBI:57945"/>
        <dbReference type="ChEBI" id="CHEBI:65315"/>
        <dbReference type="ChEBI" id="CHEBI:74443"/>
        <dbReference type="EC" id="1.3.1.91"/>
    </reaction>
</comment>
<keyword evidence="8 9" id="KW-0560">Oxidoreductase</keyword>
<evidence type="ECO:0000256" key="11">
    <source>
        <dbReference type="PIRSR" id="PIRSR006621-1"/>
    </source>
</evidence>
<dbReference type="Pfam" id="PF01207">
    <property type="entry name" value="Dus"/>
    <property type="match status" value="1"/>
</dbReference>
<feature type="binding site" evidence="9 12">
    <location>
        <position position="176"/>
    </location>
    <ligand>
        <name>FMN</name>
        <dbReference type="ChEBI" id="CHEBI:58210"/>
    </ligand>
</feature>
<organism evidence="14 15">
    <name type="scientific">Marinospirillum celere</name>
    <dbReference type="NCBI Taxonomy" id="1122252"/>
    <lineage>
        <taxon>Bacteria</taxon>
        <taxon>Pseudomonadati</taxon>
        <taxon>Pseudomonadota</taxon>
        <taxon>Gammaproteobacteria</taxon>
        <taxon>Oceanospirillales</taxon>
        <taxon>Oceanospirillaceae</taxon>
        <taxon>Marinospirillum</taxon>
    </lineage>
</organism>
<evidence type="ECO:0000256" key="10">
    <source>
        <dbReference type="PIRNR" id="PIRNR006621"/>
    </source>
</evidence>
<evidence type="ECO:0000256" key="1">
    <source>
        <dbReference type="ARBA" id="ARBA00001917"/>
    </source>
</evidence>
<dbReference type="STRING" id="1122252.SAMN05660443_0333"/>
<dbReference type="NCBIfam" id="TIGR00742">
    <property type="entry name" value="yjbN"/>
    <property type="match status" value="1"/>
</dbReference>
<keyword evidence="6 9" id="KW-0521">NADP</keyword>
<keyword evidence="7 9" id="KW-0694">RNA-binding</keyword>
<dbReference type="Gene3D" id="1.20.120.1460">
    <property type="match status" value="1"/>
</dbReference>
<evidence type="ECO:0000256" key="6">
    <source>
        <dbReference type="ARBA" id="ARBA00022857"/>
    </source>
</evidence>
<dbReference type="Proteomes" id="UP000199058">
    <property type="component" value="Unassembled WGS sequence"/>
</dbReference>
<dbReference type="GO" id="GO:0102264">
    <property type="term" value="F:tRNA-dihydrouridine20 synthase activity"/>
    <property type="evidence" value="ECO:0007669"/>
    <property type="project" value="UniProtKB-EC"/>
</dbReference>
<evidence type="ECO:0000256" key="9">
    <source>
        <dbReference type="HAMAP-Rule" id="MF_02041"/>
    </source>
</evidence>
<sequence>MHTSKLPHWSGRPYPRFSLAPMLDVTDRHFRYFLRLLSQETLLYSEMVTTGALLHGRDPERFLDFSAQEHPVALQLGGSNPDELAACTEKATLWGYDEINLNVGCPSDRVQNNLIGACLMAHPERVARCFQAMQAATDKPVTIKCRIGIDDQDEDHDLEQFVNLLKEAGCKIFILHARKAWLQGLSPKQNRDIPPLNYERVYRLKAKHPELTIAINGGIKSLDACSEHLQQVDSVMLGRALWDQPLLAAEVDQKLYGQVSKPSITARQAVENYLPYAEEQLARGVRLNALTRPLMGVFQGVPGARKFRRLLSEKAHQPDQNADLIRQALDLVQDTSLATPT</sequence>
<proteinExistence type="inferred from homology"/>
<dbReference type="InterPro" id="IPR035587">
    <property type="entry name" value="DUS-like_FMN-bd"/>
</dbReference>
<dbReference type="EC" id="1.3.1.91" evidence="9"/>
<evidence type="ECO:0000313" key="14">
    <source>
        <dbReference type="EMBL" id="SFB81978.1"/>
    </source>
</evidence>
<feature type="binding site" evidence="9 12">
    <location>
        <position position="75"/>
    </location>
    <ligand>
        <name>FMN</name>
        <dbReference type="ChEBI" id="CHEBI:58210"/>
    </ligand>
</feature>
<dbReference type="CDD" id="cd02801">
    <property type="entry name" value="DUS_like_FMN"/>
    <property type="match status" value="1"/>
</dbReference>
<feature type="binding site" evidence="9">
    <location>
        <begin position="21"/>
        <end position="23"/>
    </location>
    <ligand>
        <name>FMN</name>
        <dbReference type="ChEBI" id="CHEBI:58210"/>
    </ligand>
</feature>
<comment type="catalytic activity">
    <reaction evidence="9">
        <text>5,6-dihydrouridine(20a) in tRNA + NADP(+) = uridine(20a) in tRNA + NADPH + H(+)</text>
        <dbReference type="Rhea" id="RHEA:53344"/>
        <dbReference type="Rhea" id="RHEA-COMP:13535"/>
        <dbReference type="Rhea" id="RHEA-COMP:13536"/>
        <dbReference type="ChEBI" id="CHEBI:15378"/>
        <dbReference type="ChEBI" id="CHEBI:57783"/>
        <dbReference type="ChEBI" id="CHEBI:58349"/>
        <dbReference type="ChEBI" id="CHEBI:65315"/>
        <dbReference type="ChEBI" id="CHEBI:74443"/>
    </reaction>
</comment>
<feature type="domain" description="DUS-like FMN-binding" evidence="13">
    <location>
        <begin position="19"/>
        <end position="325"/>
    </location>
</feature>